<protein>
    <recommendedName>
        <fullName evidence="2">Cell division protein ZapA</fullName>
    </recommendedName>
    <alternativeName>
        <fullName evidence="9">Z ring-associated protein ZapA</fullName>
    </alternativeName>
</protein>
<reference evidence="10 11" key="1">
    <citation type="submission" date="2019-06" db="EMBL/GenBank/DDBJ databases">
        <title>Genomic insights into carbon and energy metabolism of Deferribacter autotrophicus revealed new metabolic traits in the phylum Deferribacteres.</title>
        <authorList>
            <person name="Slobodkin A.I."/>
            <person name="Slobodkina G.B."/>
            <person name="Allioux M."/>
            <person name="Alain K."/>
            <person name="Jebbar M."/>
            <person name="Shadrin V."/>
            <person name="Kublanov I.V."/>
            <person name="Toshchakov S.V."/>
            <person name="Bonch-Osmolovskaya E.A."/>
        </authorList>
    </citation>
    <scope>NUCLEOTIDE SEQUENCE [LARGE SCALE GENOMIC DNA]</scope>
    <source>
        <strain evidence="10 11">SL50</strain>
    </source>
</reference>
<dbReference type="Proteomes" id="UP000322876">
    <property type="component" value="Unassembled WGS sequence"/>
</dbReference>
<dbReference type="Pfam" id="PF05164">
    <property type="entry name" value="ZapA"/>
    <property type="match status" value="1"/>
</dbReference>
<evidence type="ECO:0000256" key="6">
    <source>
        <dbReference type="ARBA" id="ARBA00023306"/>
    </source>
</evidence>
<name>A0A5A8F153_9BACT</name>
<comment type="subunit">
    <text evidence="8">Homodimer. Interacts with FtsZ.</text>
</comment>
<dbReference type="AlphaFoldDB" id="A0A5A8F153"/>
<evidence type="ECO:0000313" key="10">
    <source>
        <dbReference type="EMBL" id="KAA0257009.1"/>
    </source>
</evidence>
<organism evidence="10 11">
    <name type="scientific">Deferribacter autotrophicus</name>
    <dbReference type="NCBI Taxonomy" id="500465"/>
    <lineage>
        <taxon>Bacteria</taxon>
        <taxon>Pseudomonadati</taxon>
        <taxon>Deferribacterota</taxon>
        <taxon>Deferribacteres</taxon>
        <taxon>Deferribacterales</taxon>
        <taxon>Deferribacteraceae</taxon>
        <taxon>Deferribacter</taxon>
    </lineage>
</organism>
<dbReference type="EMBL" id="VFJB01000009">
    <property type="protein sequence ID" value="KAA0257009.1"/>
    <property type="molecule type" value="Genomic_DNA"/>
</dbReference>
<comment type="function">
    <text evidence="7">Activator of cell division through the inhibition of FtsZ GTPase activity, therefore promoting FtsZ assembly into bundles of protofilaments necessary for the formation of the division Z ring. It is recruited early at mid-cell but it is not essential for cell division.</text>
</comment>
<evidence type="ECO:0000313" key="11">
    <source>
        <dbReference type="Proteomes" id="UP000322876"/>
    </source>
</evidence>
<dbReference type="PANTHER" id="PTHR34981">
    <property type="entry name" value="CELL DIVISION PROTEIN ZAPA"/>
    <property type="match status" value="1"/>
</dbReference>
<comment type="subcellular location">
    <subcellularLocation>
        <location evidence="1">Cytoplasm</location>
    </subcellularLocation>
</comment>
<sequence>MKVSEVSIYGNKYRIRSELDEGFLKEAAKLVEDGMRDIEKNYKILTTSKIAIMAAFNLAAEYLKLKKEVVFLETKLDEIEKKISFAEG</sequence>
<comment type="caution">
    <text evidence="10">The sequence shown here is derived from an EMBL/GenBank/DDBJ whole genome shotgun (WGS) entry which is preliminary data.</text>
</comment>
<dbReference type="PANTHER" id="PTHR34981:SF1">
    <property type="entry name" value="CELL DIVISION PROTEIN ZAPA"/>
    <property type="match status" value="1"/>
</dbReference>
<keyword evidence="11" id="KW-1185">Reference proteome</keyword>
<evidence type="ECO:0000256" key="5">
    <source>
        <dbReference type="ARBA" id="ARBA00023210"/>
    </source>
</evidence>
<evidence type="ECO:0000256" key="4">
    <source>
        <dbReference type="ARBA" id="ARBA00022618"/>
    </source>
</evidence>
<keyword evidence="6" id="KW-0131">Cell cycle</keyword>
<dbReference type="Gene3D" id="6.10.250.790">
    <property type="match status" value="1"/>
</dbReference>
<gene>
    <name evidence="10" type="ORF">FHQ18_10590</name>
</gene>
<keyword evidence="4 10" id="KW-0132">Cell division</keyword>
<dbReference type="OrthoDB" id="5297208at2"/>
<dbReference type="InterPro" id="IPR036192">
    <property type="entry name" value="Cell_div_ZapA-like_sf"/>
</dbReference>
<evidence type="ECO:0000256" key="7">
    <source>
        <dbReference type="ARBA" id="ARBA00024910"/>
    </source>
</evidence>
<evidence type="ECO:0000256" key="3">
    <source>
        <dbReference type="ARBA" id="ARBA00022490"/>
    </source>
</evidence>
<dbReference type="GO" id="GO:0005829">
    <property type="term" value="C:cytosol"/>
    <property type="evidence" value="ECO:0007669"/>
    <property type="project" value="TreeGrafter"/>
</dbReference>
<keyword evidence="3" id="KW-0963">Cytoplasm</keyword>
<dbReference type="GO" id="GO:0030428">
    <property type="term" value="C:cell septum"/>
    <property type="evidence" value="ECO:0007669"/>
    <property type="project" value="TreeGrafter"/>
</dbReference>
<dbReference type="InterPro" id="IPR053712">
    <property type="entry name" value="Bac_CellDiv_Activator"/>
</dbReference>
<evidence type="ECO:0000256" key="1">
    <source>
        <dbReference type="ARBA" id="ARBA00004496"/>
    </source>
</evidence>
<keyword evidence="5" id="KW-0717">Septation</keyword>
<dbReference type="SUPFAM" id="SSF102829">
    <property type="entry name" value="Cell division protein ZapA-like"/>
    <property type="match status" value="1"/>
</dbReference>
<proteinExistence type="predicted"/>
<dbReference type="InterPro" id="IPR007838">
    <property type="entry name" value="Cell_div_ZapA-like"/>
</dbReference>
<evidence type="ECO:0000256" key="8">
    <source>
        <dbReference type="ARBA" id="ARBA00026068"/>
    </source>
</evidence>
<evidence type="ECO:0000256" key="2">
    <source>
        <dbReference type="ARBA" id="ARBA00015195"/>
    </source>
</evidence>
<evidence type="ECO:0000256" key="9">
    <source>
        <dbReference type="ARBA" id="ARBA00033158"/>
    </source>
</evidence>
<dbReference type="GO" id="GO:0000921">
    <property type="term" value="P:septin ring assembly"/>
    <property type="evidence" value="ECO:0007669"/>
    <property type="project" value="TreeGrafter"/>
</dbReference>
<accession>A0A5A8F153</accession>
<dbReference type="GO" id="GO:0032153">
    <property type="term" value="C:cell division site"/>
    <property type="evidence" value="ECO:0007669"/>
    <property type="project" value="TreeGrafter"/>
</dbReference>
<dbReference type="GO" id="GO:0000917">
    <property type="term" value="P:division septum assembly"/>
    <property type="evidence" value="ECO:0007669"/>
    <property type="project" value="UniProtKB-KW"/>
</dbReference>
<dbReference type="GO" id="GO:0043093">
    <property type="term" value="P:FtsZ-dependent cytokinesis"/>
    <property type="evidence" value="ECO:0007669"/>
    <property type="project" value="TreeGrafter"/>
</dbReference>
<dbReference type="RefSeq" id="WP_149267154.1">
    <property type="nucleotide sequence ID" value="NZ_VFJB01000009.1"/>
</dbReference>